<comment type="caution">
    <text evidence="6">The sequence shown here is derived from an EMBL/GenBank/DDBJ whole genome shotgun (WGS) entry which is preliminary data.</text>
</comment>
<gene>
    <name evidence="6" type="ORF">AKJ29_03995</name>
</gene>
<dbReference type="CDD" id="cd00038">
    <property type="entry name" value="CAP_ED"/>
    <property type="match status" value="1"/>
</dbReference>
<organism evidence="6 7">
    <name type="scientific">Aliiroseovarius crassostreae</name>
    <dbReference type="NCBI Taxonomy" id="154981"/>
    <lineage>
        <taxon>Bacteria</taxon>
        <taxon>Pseudomonadati</taxon>
        <taxon>Pseudomonadota</taxon>
        <taxon>Alphaproteobacteria</taxon>
        <taxon>Rhodobacterales</taxon>
        <taxon>Paracoccaceae</taxon>
        <taxon>Aliiroseovarius</taxon>
    </lineage>
</organism>
<dbReference type="InterPro" id="IPR036388">
    <property type="entry name" value="WH-like_DNA-bd_sf"/>
</dbReference>
<evidence type="ECO:0000313" key="7">
    <source>
        <dbReference type="Proteomes" id="UP000050471"/>
    </source>
</evidence>
<accession>A0A0P7KIL2</accession>
<keyword evidence="7" id="KW-1185">Reference proteome</keyword>
<dbReference type="GO" id="GO:0003677">
    <property type="term" value="F:DNA binding"/>
    <property type="evidence" value="ECO:0007669"/>
    <property type="project" value="UniProtKB-KW"/>
</dbReference>
<evidence type="ECO:0000259" key="5">
    <source>
        <dbReference type="PROSITE" id="PS51063"/>
    </source>
</evidence>
<feature type="domain" description="Cyclic nucleotide-binding" evidence="4">
    <location>
        <begin position="14"/>
        <end position="109"/>
    </location>
</feature>
<evidence type="ECO:0000256" key="2">
    <source>
        <dbReference type="ARBA" id="ARBA00023125"/>
    </source>
</evidence>
<evidence type="ECO:0000256" key="1">
    <source>
        <dbReference type="ARBA" id="ARBA00023015"/>
    </source>
</evidence>
<evidence type="ECO:0000313" key="6">
    <source>
        <dbReference type="EMBL" id="KPN61768.1"/>
    </source>
</evidence>
<evidence type="ECO:0008006" key="8">
    <source>
        <dbReference type="Google" id="ProtNLM"/>
    </source>
</evidence>
<reference evidence="6 7" key="1">
    <citation type="submission" date="2015-09" db="EMBL/GenBank/DDBJ databases">
        <title>Draft genome sequence of Aliiroseovarius crassostreae CV919-312TSm, the causative agent of Roseovarius Oyster Disease (formerly Juvenile Oyster Disease).</title>
        <authorList>
            <person name="Kessner L."/>
            <person name="Spinard E."/>
            <person name="Nelson D."/>
        </authorList>
    </citation>
    <scope>NUCLEOTIDE SEQUENCE [LARGE SCALE GENOMIC DNA]</scope>
    <source>
        <strain evidence="6 7">CV919-312</strain>
    </source>
</reference>
<sequence length="226" mass="24615">MREKPTNTLASLPFFSQLSPHVRACLIKKSTIRSHKRGELIALQGDLNPTLKIVISGWVKLYRLIQSGEEATLAMLKHGESFDEVPALSSSAAFQSSEAITDCSVLHLDPSAICTCKNAFAELHLAVLRAAHDHAHGMIHHIEQLKGQTGAQRLSGFLLDLIGANDGGEELTLPFGKKVLASKLGMKPESLSRAFRQLKPFGVASQDRKVHLGNVAGLRNFFQECA</sequence>
<name>A0A0P7KIL2_9RHOB</name>
<dbReference type="AlphaFoldDB" id="A0A0P7KIL2"/>
<dbReference type="Proteomes" id="UP000050471">
    <property type="component" value="Unassembled WGS sequence"/>
</dbReference>
<dbReference type="OrthoDB" id="190787at2"/>
<dbReference type="InterPro" id="IPR014710">
    <property type="entry name" value="RmlC-like_jellyroll"/>
</dbReference>
<protein>
    <recommendedName>
        <fullName evidence="8">Cyclic nucleotide-binding protein</fullName>
    </recommendedName>
</protein>
<dbReference type="Pfam" id="PF00027">
    <property type="entry name" value="cNMP_binding"/>
    <property type="match status" value="1"/>
</dbReference>
<evidence type="ECO:0000256" key="3">
    <source>
        <dbReference type="ARBA" id="ARBA00023163"/>
    </source>
</evidence>
<dbReference type="Pfam" id="PF13545">
    <property type="entry name" value="HTH_Crp_2"/>
    <property type="match status" value="1"/>
</dbReference>
<dbReference type="Gene3D" id="2.60.120.10">
    <property type="entry name" value="Jelly Rolls"/>
    <property type="match status" value="1"/>
</dbReference>
<keyword evidence="2" id="KW-0238">DNA-binding</keyword>
<dbReference type="InterPro" id="IPR018490">
    <property type="entry name" value="cNMP-bd_dom_sf"/>
</dbReference>
<dbReference type="Gene3D" id="1.10.10.10">
    <property type="entry name" value="Winged helix-like DNA-binding domain superfamily/Winged helix DNA-binding domain"/>
    <property type="match status" value="1"/>
</dbReference>
<dbReference type="InterPro" id="IPR012318">
    <property type="entry name" value="HTH_CRP"/>
</dbReference>
<dbReference type="InterPro" id="IPR000595">
    <property type="entry name" value="cNMP-bd_dom"/>
</dbReference>
<dbReference type="GO" id="GO:0006355">
    <property type="term" value="P:regulation of DNA-templated transcription"/>
    <property type="evidence" value="ECO:0007669"/>
    <property type="project" value="InterPro"/>
</dbReference>
<dbReference type="RefSeq" id="WP_055192802.1">
    <property type="nucleotide sequence ID" value="NZ_FPBS01000003.1"/>
</dbReference>
<keyword evidence="3" id="KW-0804">Transcription</keyword>
<evidence type="ECO:0000259" key="4">
    <source>
        <dbReference type="PROSITE" id="PS50042"/>
    </source>
</evidence>
<dbReference type="InterPro" id="IPR036390">
    <property type="entry name" value="WH_DNA-bd_sf"/>
</dbReference>
<keyword evidence="1" id="KW-0805">Transcription regulation</keyword>
<dbReference type="SUPFAM" id="SSF51206">
    <property type="entry name" value="cAMP-binding domain-like"/>
    <property type="match status" value="1"/>
</dbReference>
<dbReference type="SMART" id="SM00100">
    <property type="entry name" value="cNMP"/>
    <property type="match status" value="1"/>
</dbReference>
<dbReference type="SUPFAM" id="SSF46785">
    <property type="entry name" value="Winged helix' DNA-binding domain"/>
    <property type="match status" value="1"/>
</dbReference>
<dbReference type="EMBL" id="LKBA01000024">
    <property type="protein sequence ID" value="KPN61768.1"/>
    <property type="molecule type" value="Genomic_DNA"/>
</dbReference>
<dbReference type="STRING" id="154981.AKJ29_03995"/>
<dbReference type="PROSITE" id="PS51063">
    <property type="entry name" value="HTH_CRP_2"/>
    <property type="match status" value="1"/>
</dbReference>
<feature type="domain" description="HTH crp-type" evidence="5">
    <location>
        <begin position="148"/>
        <end position="216"/>
    </location>
</feature>
<proteinExistence type="predicted"/>
<dbReference type="PROSITE" id="PS50042">
    <property type="entry name" value="CNMP_BINDING_3"/>
    <property type="match status" value="1"/>
</dbReference>